<dbReference type="OrthoDB" id="1092380at2"/>
<dbReference type="Pfam" id="PF16115">
    <property type="entry name" value="DUF4831"/>
    <property type="match status" value="1"/>
</dbReference>
<comment type="caution">
    <text evidence="1">The sequence shown here is derived from an EMBL/GenBank/DDBJ whole genome shotgun (WGS) entry which is preliminary data.</text>
</comment>
<reference evidence="1 2" key="1">
    <citation type="submission" date="2018-08" db="EMBL/GenBank/DDBJ databases">
        <title>Pallidiluteibacterium maritimus gen. nov., sp. nov., isolated from coastal sediment.</title>
        <authorList>
            <person name="Zhou L.Y."/>
        </authorList>
    </citation>
    <scope>NUCLEOTIDE SEQUENCE [LARGE SCALE GENOMIC DNA]</scope>
    <source>
        <strain evidence="1 2">XSD2</strain>
    </source>
</reference>
<gene>
    <name evidence="1" type="ORF">D1614_20290</name>
</gene>
<dbReference type="EMBL" id="QWGR01000017">
    <property type="protein sequence ID" value="RIJ46068.1"/>
    <property type="molecule type" value="Genomic_DNA"/>
</dbReference>
<dbReference type="InterPro" id="IPR032265">
    <property type="entry name" value="DUF4831"/>
</dbReference>
<organism evidence="1 2">
    <name type="scientific">Maribellus luteus</name>
    <dbReference type="NCBI Taxonomy" id="2305463"/>
    <lineage>
        <taxon>Bacteria</taxon>
        <taxon>Pseudomonadati</taxon>
        <taxon>Bacteroidota</taxon>
        <taxon>Bacteroidia</taxon>
        <taxon>Marinilabiliales</taxon>
        <taxon>Prolixibacteraceae</taxon>
        <taxon>Maribellus</taxon>
    </lineage>
</organism>
<keyword evidence="2" id="KW-1185">Reference proteome</keyword>
<evidence type="ECO:0000313" key="2">
    <source>
        <dbReference type="Proteomes" id="UP000265926"/>
    </source>
</evidence>
<sequence>MTEMYRMNAKKYLVLALALLIVIPSFGQKKKKEDETGVTPYFVEGITYALPRTGIKLHIEAVREKFEPGPYAAYAEQLLGIKDAQTRPSSKWVVSEVKIKTFSEPDPEQVHKALGDGALLVSLAANGCIAGINSAGTEALPEICMSNKAAQKPDREDGFSFDYFSDTPFVIQGDSSNNFRPTKVSVEQKATEAARRILNARMNQYDLAALRIDGEYPDGKAYEVSLKELKRTEQNYITLFVGRTTYKKESFSVDYVPGAKDKNPAVVFRISDENGVVPATDLSGKPVMIELEAVPGLAEQYTSNAKSDNPESGSSGVYYRMPGVANIKVSYEMNTLATARETIAQLGVVAPLPEELLNGAYAVSFHPETGAIKSVEKK</sequence>
<dbReference type="AlphaFoldDB" id="A0A399SRY2"/>
<proteinExistence type="predicted"/>
<protein>
    <submittedName>
        <fullName evidence="1">DUF4831 family protein</fullName>
    </submittedName>
</protein>
<dbReference type="Proteomes" id="UP000265926">
    <property type="component" value="Unassembled WGS sequence"/>
</dbReference>
<name>A0A399SRY2_9BACT</name>
<evidence type="ECO:0000313" key="1">
    <source>
        <dbReference type="EMBL" id="RIJ46068.1"/>
    </source>
</evidence>
<accession>A0A399SRY2</accession>